<dbReference type="AlphaFoldDB" id="A0A6F8Y9U7"/>
<dbReference type="EMBL" id="AP022871">
    <property type="protein sequence ID" value="BCB82904.1"/>
    <property type="molecule type" value="Genomic_DNA"/>
</dbReference>
<name>A0A6F8Y9U7_9ACTN</name>
<evidence type="ECO:0000256" key="1">
    <source>
        <dbReference type="ARBA" id="ARBA00007689"/>
    </source>
</evidence>
<evidence type="ECO:0000313" key="3">
    <source>
        <dbReference type="EMBL" id="BCB82904.1"/>
    </source>
</evidence>
<dbReference type="Gene3D" id="3.30.70.1060">
    <property type="entry name" value="Dimeric alpha+beta barrel"/>
    <property type="match status" value="1"/>
</dbReference>
<reference evidence="3 4" key="1">
    <citation type="submission" date="2020-03" db="EMBL/GenBank/DDBJ databases">
        <title>Whole genome shotgun sequence of Phytohabitans suffuscus NBRC 105367.</title>
        <authorList>
            <person name="Komaki H."/>
            <person name="Tamura T."/>
        </authorList>
    </citation>
    <scope>NUCLEOTIDE SEQUENCE [LARGE SCALE GENOMIC DNA]</scope>
    <source>
        <strain evidence="3 4">NBRC 105367</strain>
    </source>
</reference>
<evidence type="ECO:0000259" key="2">
    <source>
        <dbReference type="Pfam" id="PF03795"/>
    </source>
</evidence>
<dbReference type="Pfam" id="PF03795">
    <property type="entry name" value="YCII"/>
    <property type="match status" value="1"/>
</dbReference>
<dbReference type="KEGG" id="psuu:Psuf_002170"/>
<proteinExistence type="inferred from homology"/>
<dbReference type="PANTHER" id="PTHR35174:SF3">
    <property type="entry name" value="BLL7171 PROTEIN"/>
    <property type="match status" value="1"/>
</dbReference>
<protein>
    <recommendedName>
        <fullName evidence="2">YCII-related domain-containing protein</fullName>
    </recommendedName>
</protein>
<feature type="domain" description="YCII-related" evidence="2">
    <location>
        <begin position="1"/>
        <end position="115"/>
    </location>
</feature>
<dbReference type="Proteomes" id="UP000503011">
    <property type="component" value="Chromosome"/>
</dbReference>
<keyword evidence="4" id="KW-1185">Reference proteome</keyword>
<dbReference type="InterPro" id="IPR011008">
    <property type="entry name" value="Dimeric_a/b-barrel"/>
</dbReference>
<evidence type="ECO:0000313" key="4">
    <source>
        <dbReference type="Proteomes" id="UP000503011"/>
    </source>
</evidence>
<reference evidence="3 4" key="2">
    <citation type="submission" date="2020-03" db="EMBL/GenBank/DDBJ databases">
        <authorList>
            <person name="Ichikawa N."/>
            <person name="Kimura A."/>
            <person name="Kitahashi Y."/>
            <person name="Uohara A."/>
        </authorList>
    </citation>
    <scope>NUCLEOTIDE SEQUENCE [LARGE SCALE GENOMIC DNA]</scope>
    <source>
        <strain evidence="3 4">NBRC 105367</strain>
    </source>
</reference>
<comment type="similarity">
    <text evidence="1">Belongs to the YciI family.</text>
</comment>
<gene>
    <name evidence="3" type="ORF">Psuf_002170</name>
</gene>
<accession>A0A6F8Y9U7</accession>
<organism evidence="3 4">
    <name type="scientific">Phytohabitans suffuscus</name>
    <dbReference type="NCBI Taxonomy" id="624315"/>
    <lineage>
        <taxon>Bacteria</taxon>
        <taxon>Bacillati</taxon>
        <taxon>Actinomycetota</taxon>
        <taxon>Actinomycetes</taxon>
        <taxon>Micromonosporales</taxon>
        <taxon>Micromonosporaceae</taxon>
    </lineage>
</organism>
<dbReference type="InterPro" id="IPR005545">
    <property type="entry name" value="YCII"/>
</dbReference>
<sequence>MKYMLLIHSNPDVVAGRSEEETLEVYAYIDGLTAQLSESGELVGGEALAHVSHSKVVRVSGGVPVTTDGPFVEVKEHLAGYLIVDVESLDRAVEIAANWPDAGDGGAMEVRPIMDTGGTLG</sequence>
<dbReference type="SUPFAM" id="SSF54909">
    <property type="entry name" value="Dimeric alpha+beta barrel"/>
    <property type="match status" value="1"/>
</dbReference>
<dbReference type="PANTHER" id="PTHR35174">
    <property type="entry name" value="BLL7171 PROTEIN-RELATED"/>
    <property type="match status" value="1"/>
</dbReference>